<evidence type="ECO:0000256" key="8">
    <source>
        <dbReference type="ARBA" id="ARBA00023242"/>
    </source>
</evidence>
<dbReference type="PANTHER" id="PTHR46030:SF1">
    <property type="entry name" value="ALPHA-KETOGLUTARATE-DEPENDENT DIOXYGENASE ALKB HOMOLOG 6"/>
    <property type="match status" value="1"/>
</dbReference>
<dbReference type="InterPro" id="IPR037151">
    <property type="entry name" value="AlkB-like_sf"/>
</dbReference>
<organism evidence="10 11">
    <name type="scientific">Tetranychus urticae</name>
    <name type="common">Two-spotted spider mite</name>
    <dbReference type="NCBI Taxonomy" id="32264"/>
    <lineage>
        <taxon>Eukaryota</taxon>
        <taxon>Metazoa</taxon>
        <taxon>Ecdysozoa</taxon>
        <taxon>Arthropoda</taxon>
        <taxon>Chelicerata</taxon>
        <taxon>Arachnida</taxon>
        <taxon>Acari</taxon>
        <taxon>Acariformes</taxon>
        <taxon>Trombidiformes</taxon>
        <taxon>Prostigmata</taxon>
        <taxon>Eleutherengona</taxon>
        <taxon>Raphignathae</taxon>
        <taxon>Tetranychoidea</taxon>
        <taxon>Tetranychidae</taxon>
        <taxon>Tetranychus</taxon>
    </lineage>
</organism>
<evidence type="ECO:0000256" key="7">
    <source>
        <dbReference type="ARBA" id="ARBA00023004"/>
    </source>
</evidence>
<keyword evidence="4" id="KW-0479">Metal-binding</keyword>
<sequence>MPHEDGPAFYPTVATLSLGSYTVINYYPKNWIPSDRQQVADYMAEPGRTVYRPREPSFSLLLQPRSLVITSKEAYTSYLHGIDEVQKDTIDEKVVNLGSCTGVKVGDNLERTTRLSLTIRYVPKAIQARFLIGK</sequence>
<dbReference type="EnsemblMetazoa" id="tetur27g02070.1">
    <property type="protein sequence ID" value="tetur27g02070.1"/>
    <property type="gene ID" value="tetur27g02070"/>
</dbReference>
<evidence type="ECO:0000313" key="11">
    <source>
        <dbReference type="Proteomes" id="UP000015104"/>
    </source>
</evidence>
<evidence type="ECO:0000256" key="3">
    <source>
        <dbReference type="ARBA" id="ARBA00007879"/>
    </source>
</evidence>
<reference evidence="10" key="2">
    <citation type="submission" date="2015-06" db="UniProtKB">
        <authorList>
            <consortium name="EnsemblMetazoa"/>
        </authorList>
    </citation>
    <scope>IDENTIFICATION</scope>
</reference>
<keyword evidence="6" id="KW-0560">Oxidoreductase</keyword>
<dbReference type="GO" id="GO:0005634">
    <property type="term" value="C:nucleus"/>
    <property type="evidence" value="ECO:0007669"/>
    <property type="project" value="UniProtKB-SubCell"/>
</dbReference>
<dbReference type="SUPFAM" id="SSF51197">
    <property type="entry name" value="Clavaminate synthase-like"/>
    <property type="match status" value="1"/>
</dbReference>
<proteinExistence type="inferred from homology"/>
<comment type="subcellular location">
    <subcellularLocation>
        <location evidence="2">Nucleus</location>
    </subcellularLocation>
</comment>
<dbReference type="eggNOG" id="KOG3200">
    <property type="taxonomic scope" value="Eukaryota"/>
</dbReference>
<keyword evidence="11" id="KW-1185">Reference proteome</keyword>
<evidence type="ECO:0000256" key="4">
    <source>
        <dbReference type="ARBA" id="ARBA00022723"/>
    </source>
</evidence>
<evidence type="ECO:0000256" key="6">
    <source>
        <dbReference type="ARBA" id="ARBA00023002"/>
    </source>
</evidence>
<feature type="domain" description="Fe2OG dioxygenase" evidence="9">
    <location>
        <begin position="1"/>
        <end position="123"/>
    </location>
</feature>
<evidence type="ECO:0000256" key="2">
    <source>
        <dbReference type="ARBA" id="ARBA00004123"/>
    </source>
</evidence>
<reference evidence="11" key="1">
    <citation type="submission" date="2011-08" db="EMBL/GenBank/DDBJ databases">
        <authorList>
            <person name="Rombauts S."/>
        </authorList>
    </citation>
    <scope>NUCLEOTIDE SEQUENCE</scope>
    <source>
        <strain evidence="11">London</strain>
    </source>
</reference>
<dbReference type="PANTHER" id="PTHR46030">
    <property type="entry name" value="ALPHA-KETOGLUTARATE-DEPENDENT DIOXYGENASE ALKB HOMOLOG 6"/>
    <property type="match status" value="1"/>
</dbReference>
<dbReference type="GO" id="GO:0046872">
    <property type="term" value="F:metal ion binding"/>
    <property type="evidence" value="ECO:0007669"/>
    <property type="project" value="UniProtKB-KW"/>
</dbReference>
<evidence type="ECO:0000256" key="5">
    <source>
        <dbReference type="ARBA" id="ARBA00022964"/>
    </source>
</evidence>
<accession>T1KYV8</accession>
<dbReference type="Proteomes" id="UP000015104">
    <property type="component" value="Unassembled WGS sequence"/>
</dbReference>
<comment type="cofactor">
    <cofactor evidence="1">
        <name>Fe(2+)</name>
        <dbReference type="ChEBI" id="CHEBI:29033"/>
    </cofactor>
</comment>
<keyword evidence="7" id="KW-0408">Iron</keyword>
<evidence type="ECO:0000259" key="9">
    <source>
        <dbReference type="PROSITE" id="PS51471"/>
    </source>
</evidence>
<dbReference type="STRING" id="32264.T1KYV8"/>
<dbReference type="AlphaFoldDB" id="T1KYV8"/>
<keyword evidence="8" id="KW-0539">Nucleus</keyword>
<dbReference type="InterPro" id="IPR032862">
    <property type="entry name" value="ALKBH6"/>
</dbReference>
<dbReference type="InterPro" id="IPR005123">
    <property type="entry name" value="Oxoglu/Fe-dep_dioxygenase_dom"/>
</dbReference>
<evidence type="ECO:0000256" key="1">
    <source>
        <dbReference type="ARBA" id="ARBA00001954"/>
    </source>
</evidence>
<dbReference type="HOGENOM" id="CLU_059836_4_0_1"/>
<name>T1KYV8_TETUR</name>
<dbReference type="GO" id="GO:0051213">
    <property type="term" value="F:dioxygenase activity"/>
    <property type="evidence" value="ECO:0007669"/>
    <property type="project" value="UniProtKB-KW"/>
</dbReference>
<dbReference type="EMBL" id="CAEY01000719">
    <property type="status" value="NOT_ANNOTATED_CDS"/>
    <property type="molecule type" value="Genomic_DNA"/>
</dbReference>
<comment type="similarity">
    <text evidence="3">Belongs to the alkB family.</text>
</comment>
<protein>
    <recommendedName>
        <fullName evidence="9">Fe2OG dioxygenase domain-containing protein</fullName>
    </recommendedName>
</protein>
<evidence type="ECO:0000313" key="10">
    <source>
        <dbReference type="EnsemblMetazoa" id="tetur27g02070.1"/>
    </source>
</evidence>
<keyword evidence="5" id="KW-0223">Dioxygenase</keyword>
<dbReference type="PROSITE" id="PS51471">
    <property type="entry name" value="FE2OG_OXY"/>
    <property type="match status" value="1"/>
</dbReference>
<dbReference type="Gene3D" id="2.60.120.590">
    <property type="entry name" value="Alpha-ketoglutarate-dependent dioxygenase AlkB-like"/>
    <property type="match status" value="1"/>
</dbReference>